<evidence type="ECO:0000313" key="13">
    <source>
        <dbReference type="Proteomes" id="UP000008084"/>
    </source>
</evidence>
<dbReference type="InterPro" id="IPR036977">
    <property type="entry name" value="DNA_primase_Znf_CHC2"/>
</dbReference>
<evidence type="ECO:0000256" key="6">
    <source>
        <dbReference type="ARBA" id="ARBA00022741"/>
    </source>
</evidence>
<dbReference type="SMART" id="SM00885">
    <property type="entry name" value="D5_N"/>
    <property type="match status" value="1"/>
</dbReference>
<protein>
    <submittedName>
        <fullName evidence="12">Zinc binding domain DNA primase,Phage P4-associated Replicative helicase RepA, Phage P4-associated</fullName>
    </submittedName>
</protein>
<dbReference type="RefSeq" id="WP_005158301.1">
    <property type="nucleotide sequence ID" value="NC_017564.1"/>
</dbReference>
<evidence type="ECO:0000256" key="10">
    <source>
        <dbReference type="ARBA" id="ARBA00023163"/>
    </source>
</evidence>
<dbReference type="InterPro" id="IPR006171">
    <property type="entry name" value="TOPRIM_dom"/>
</dbReference>
<proteinExistence type="predicted"/>
<dbReference type="Pfam" id="PF03288">
    <property type="entry name" value="Pox_D5"/>
    <property type="match status" value="1"/>
</dbReference>
<dbReference type="Pfam" id="PF08273">
    <property type="entry name" value="Zn_Ribbon_Prim"/>
    <property type="match status" value="1"/>
</dbReference>
<dbReference type="SUPFAM" id="SSF57783">
    <property type="entry name" value="Zinc beta-ribbon"/>
    <property type="match status" value="1"/>
</dbReference>
<dbReference type="PATRIC" id="fig|930944.6.peg.1947"/>
<keyword evidence="9" id="KW-0067">ATP-binding</keyword>
<dbReference type="Gene3D" id="1.10.10.10">
    <property type="entry name" value="Winged helix-like DNA-binding domain superfamily/Winged helix DNA-binding domain"/>
    <property type="match status" value="1"/>
</dbReference>
<dbReference type="Gene3D" id="3.90.580.10">
    <property type="entry name" value="Zinc finger, CHC2-type domain"/>
    <property type="match status" value="1"/>
</dbReference>
<dbReference type="InterPro" id="IPR027417">
    <property type="entry name" value="P-loop_NTPase"/>
</dbReference>
<evidence type="ECO:0000256" key="7">
    <source>
        <dbReference type="ARBA" id="ARBA00022801"/>
    </source>
</evidence>
<evidence type="ECO:0000256" key="4">
    <source>
        <dbReference type="ARBA" id="ARBA00022695"/>
    </source>
</evidence>
<dbReference type="GO" id="GO:0008270">
    <property type="term" value="F:zinc ion binding"/>
    <property type="evidence" value="ECO:0007669"/>
    <property type="project" value="InterPro"/>
</dbReference>
<keyword evidence="2" id="KW-0639">Primosome</keyword>
<keyword evidence="5" id="KW-0235">DNA replication</keyword>
<evidence type="ECO:0000256" key="9">
    <source>
        <dbReference type="ARBA" id="ARBA00022840"/>
    </source>
</evidence>
<evidence type="ECO:0000256" key="5">
    <source>
        <dbReference type="ARBA" id="ARBA00022705"/>
    </source>
</evidence>
<dbReference type="GO" id="GO:0016779">
    <property type="term" value="F:nucleotidyltransferase activity"/>
    <property type="evidence" value="ECO:0007669"/>
    <property type="project" value="UniProtKB-KW"/>
</dbReference>
<reference evidence="12 13" key="1">
    <citation type="journal article" date="2011" name="J. Bacteriol.">
        <title>Complete genome sequence of Yersinia enterocolitica subsp. palearctica serogroup O:3.</title>
        <authorList>
            <person name="Batzilla J."/>
            <person name="Hoper D."/>
            <person name="Antonenka U."/>
            <person name="Heesemann J."/>
            <person name="Rakin A."/>
        </authorList>
    </citation>
    <scope>NUCLEOTIDE SEQUENCE [LARGE SCALE GENOMIC DNA]</scope>
    <source>
        <strain evidence="13">DSM 13030 / CIP 106945 / Y11</strain>
    </source>
</reference>
<evidence type="ECO:0000256" key="8">
    <source>
        <dbReference type="ARBA" id="ARBA00022806"/>
    </source>
</evidence>
<dbReference type="PANTHER" id="PTHR35372">
    <property type="entry name" value="ATP BINDING PROTEIN-RELATED"/>
    <property type="match status" value="1"/>
</dbReference>
<dbReference type="Pfam" id="PF08706">
    <property type="entry name" value="D5_N"/>
    <property type="match status" value="1"/>
</dbReference>
<organism evidence="12 13">
    <name type="scientific">Yersinia enterocolitica subsp. palearctica serotype O:3 (strain DSM 13030 / CIP 106945 / Y11)</name>
    <dbReference type="NCBI Taxonomy" id="930944"/>
    <lineage>
        <taxon>Bacteria</taxon>
        <taxon>Pseudomonadati</taxon>
        <taxon>Pseudomonadota</taxon>
        <taxon>Gammaproteobacteria</taxon>
        <taxon>Enterobacterales</taxon>
        <taxon>Yersiniaceae</taxon>
        <taxon>Yersinia</taxon>
    </lineage>
</organism>
<dbReference type="Gene3D" id="3.40.50.300">
    <property type="entry name" value="P-loop containing nucleotide triphosphate hydrolases"/>
    <property type="match status" value="1"/>
</dbReference>
<dbReference type="InterPro" id="IPR045455">
    <property type="entry name" value="NrS-1_pol-like_helicase"/>
</dbReference>
<dbReference type="GO" id="GO:0003677">
    <property type="term" value="F:DNA binding"/>
    <property type="evidence" value="ECO:0007669"/>
    <property type="project" value="InterPro"/>
</dbReference>
<dbReference type="Proteomes" id="UP000008084">
    <property type="component" value="Chromosome"/>
</dbReference>
<dbReference type="Pfam" id="PF19263">
    <property type="entry name" value="DUF5906"/>
    <property type="match status" value="1"/>
</dbReference>
<dbReference type="SUPFAM" id="SSF46785">
    <property type="entry name" value="Winged helix' DNA-binding domain"/>
    <property type="match status" value="1"/>
</dbReference>
<dbReference type="Pfam" id="PF13362">
    <property type="entry name" value="Toprim_3"/>
    <property type="match status" value="1"/>
</dbReference>
<evidence type="ECO:0000259" key="11">
    <source>
        <dbReference type="PROSITE" id="PS51206"/>
    </source>
</evidence>
<evidence type="ECO:0000256" key="1">
    <source>
        <dbReference type="ARBA" id="ARBA00022478"/>
    </source>
</evidence>
<dbReference type="InterPro" id="IPR013237">
    <property type="entry name" value="Phage_T7_Gp4_N"/>
</dbReference>
<feature type="domain" description="SF3 helicase" evidence="11">
    <location>
        <begin position="455"/>
        <end position="608"/>
    </location>
</feature>
<dbReference type="InterPro" id="IPR051620">
    <property type="entry name" value="ORF904-like_C"/>
</dbReference>
<dbReference type="KEGG" id="yey:Y11_19581"/>
<keyword evidence="10" id="KW-0804">Transcription</keyword>
<evidence type="ECO:0000256" key="2">
    <source>
        <dbReference type="ARBA" id="ARBA00022515"/>
    </source>
</evidence>
<dbReference type="InterPro" id="IPR014015">
    <property type="entry name" value="Helicase_SF3_DNA-vir"/>
</dbReference>
<dbReference type="SUPFAM" id="SSF52540">
    <property type="entry name" value="P-loop containing nucleoside triphosphate hydrolases"/>
    <property type="match status" value="1"/>
</dbReference>
<accession>A0A0H3NM89</accession>
<dbReference type="HOGENOM" id="CLU_024126_2_0_6"/>
<dbReference type="InterPro" id="IPR036388">
    <property type="entry name" value="WH-like_DNA-bd_sf"/>
</dbReference>
<dbReference type="AlphaFoldDB" id="A0A0H3NM89"/>
<dbReference type="PANTHER" id="PTHR35372:SF2">
    <property type="entry name" value="SF3 HELICASE DOMAIN-CONTAINING PROTEIN"/>
    <property type="match status" value="1"/>
</dbReference>
<gene>
    <name evidence="12" type="ordered locus">Y11_19581</name>
</gene>
<dbReference type="InterPro" id="IPR036390">
    <property type="entry name" value="WH_DNA-bd_sf"/>
</dbReference>
<keyword evidence="4" id="KW-0548">Nucleotidyltransferase</keyword>
<evidence type="ECO:0000313" key="12">
    <source>
        <dbReference type="EMBL" id="CBY26223.1"/>
    </source>
</evidence>
<dbReference type="EMBL" id="FR729477">
    <property type="protein sequence ID" value="CBY26223.1"/>
    <property type="molecule type" value="Genomic_DNA"/>
</dbReference>
<dbReference type="GO" id="GO:1990077">
    <property type="term" value="C:primosome complex"/>
    <property type="evidence" value="ECO:0007669"/>
    <property type="project" value="UniProtKB-KW"/>
</dbReference>
<dbReference type="GO" id="GO:0016787">
    <property type="term" value="F:hydrolase activity"/>
    <property type="evidence" value="ECO:0007669"/>
    <property type="project" value="UniProtKB-KW"/>
</dbReference>
<name>A0A0H3NM89_YERE1</name>
<dbReference type="InterPro" id="IPR004968">
    <property type="entry name" value="DNA_primase/NTPase_C"/>
</dbReference>
<dbReference type="GO" id="GO:0000428">
    <property type="term" value="C:DNA-directed RNA polymerase complex"/>
    <property type="evidence" value="ECO:0007669"/>
    <property type="project" value="UniProtKB-KW"/>
</dbReference>
<dbReference type="PROSITE" id="PS51206">
    <property type="entry name" value="SF3_HELICASE_1"/>
    <property type="match status" value="1"/>
</dbReference>
<dbReference type="GO" id="GO:0006269">
    <property type="term" value="P:DNA replication, synthesis of primer"/>
    <property type="evidence" value="ECO:0007669"/>
    <property type="project" value="UniProtKB-KW"/>
</dbReference>
<keyword evidence="3" id="KW-0808">Transferase</keyword>
<keyword evidence="6" id="KW-0547">Nucleotide-binding</keyword>
<keyword evidence="8" id="KW-0347">Helicase</keyword>
<evidence type="ECO:0000256" key="3">
    <source>
        <dbReference type="ARBA" id="ARBA00022679"/>
    </source>
</evidence>
<dbReference type="SMART" id="SM00778">
    <property type="entry name" value="Prim_Zn_Ribbon"/>
    <property type="match status" value="1"/>
</dbReference>
<sequence>MNQFIAGIAAQARGKWDFILDALAISHSKQHSPCPACGGKDRFRFDDRQGAGTWFCNQCEPRSGDGLDLVKNVRQCSLTEAAQLVADILGISSHPKAPDLASLMAKTTPGESRYLINKGLSGHKLPILPDGSLLLILQNMAGDSTGAQIIRPDGTKKLIAGSRKKGAFIPLKPLPEQAETVVLAEGYATAQSLALLLPAAVIIAAIDAGNLLPVAQTCRTRWPAAKIIIAADNDVNPQGAANTGQLAAEKVASVVDGWVTLPPTPYKADWDDYRQQAGTGQARNSFYHGLYQPPPESQVAENKGLYPTLSQMAASQRGQLLAEHYGQIAVHTESETVYHYDGERWDKLPDGVLRRELVMIFNANDTPYSPAGIRNAIEAMKLQIPIMAEPSRHLIGFQNGVYDLKARQFRPHCANDWVQHHNDIIFTEPRPDENLARHAPHFAKWLAHAANDELPKMASIRAALFMILSNRFDWQLFLEVTGEGGSGKSVFTHIATLLAGRQNTASGNMAALDQARGRAQFVGKSLITLPDQVKYVGEGAGIKAITGGDLVEIDGKYEKQFSTLITTVVLATNNEPISFTERQGGIARRRVIFAFNHPVKEADKDPQIGEKIAAELPVVIRCLLAEFVDQDKARKLLLEQRDSREAMGIKRDADPLYGFCAHIVELGEAVGMYMGTLAISPRAPRIYLYHAYLAYMEAYGHQRSLSLTKFGKDFPKVMKEFGAEYKKARTDKGFRYNMDLSDTANDWLPALALPHHPQPEEPPH</sequence>
<keyword evidence="7" id="KW-0378">Hydrolase</keyword>
<dbReference type="GO" id="GO:0004386">
    <property type="term" value="F:helicase activity"/>
    <property type="evidence" value="ECO:0007669"/>
    <property type="project" value="UniProtKB-KW"/>
</dbReference>
<keyword evidence="1" id="KW-0240">DNA-directed RNA polymerase</keyword>
<dbReference type="GO" id="GO:0005524">
    <property type="term" value="F:ATP binding"/>
    <property type="evidence" value="ECO:0007669"/>
    <property type="project" value="UniProtKB-KW"/>
</dbReference>
<dbReference type="GeneID" id="31409992"/>
<dbReference type="InterPro" id="IPR014818">
    <property type="entry name" value="Phage/plasmid_primase_P4_C"/>
</dbReference>